<proteinExistence type="predicted"/>
<evidence type="ECO:0000313" key="2">
    <source>
        <dbReference type="Proteomes" id="UP000595460"/>
    </source>
</evidence>
<protein>
    <recommendedName>
        <fullName evidence="3">YHS domain-containing protein</fullName>
    </recommendedName>
</protein>
<keyword evidence="2" id="KW-1185">Reference proteome</keyword>
<name>A0ABX7BZF3_9HYPH</name>
<evidence type="ECO:0008006" key="3">
    <source>
        <dbReference type="Google" id="ProtNLM"/>
    </source>
</evidence>
<dbReference type="Proteomes" id="UP000595460">
    <property type="component" value="Chromosome"/>
</dbReference>
<sequence>MAWLVVLPARAQSVVTLIVTNPLTGVAIYGMDPVSYFTEPEPLLGRADFEYIWQNVPWHFASAANRDIFKGSPEIYAPQFGGHGTMGMARGYVSDSNPAIYAVFKQRLYLFYSAANREAFLLAPDAAAIAAEANWAVLSKDLSIN</sequence>
<evidence type="ECO:0000313" key="1">
    <source>
        <dbReference type="EMBL" id="QQR37206.1"/>
    </source>
</evidence>
<accession>A0ABX7BZF3</accession>
<dbReference type="RefSeq" id="WP_201660891.1">
    <property type="nucleotide sequence ID" value="NZ_CP068047.1"/>
</dbReference>
<reference evidence="1 2" key="1">
    <citation type="submission" date="2021-01" db="EMBL/GenBank/DDBJ databases">
        <title>Genome seq and assembly of Devosia sp. G19.</title>
        <authorList>
            <person name="Chhetri G."/>
        </authorList>
    </citation>
    <scope>NUCLEOTIDE SEQUENCE [LARGE SCALE GENOMIC DNA]</scope>
    <source>
        <strain evidence="1 2">G19</strain>
    </source>
</reference>
<dbReference type="NCBIfam" id="NF041384">
    <property type="entry name" value="YHS_seleno_dom"/>
    <property type="match status" value="1"/>
</dbReference>
<dbReference type="EMBL" id="CP068047">
    <property type="protein sequence ID" value="QQR37206.1"/>
    <property type="molecule type" value="Genomic_DNA"/>
</dbReference>
<organism evidence="1 2">
    <name type="scientific">Devosia oryziradicis</name>
    <dbReference type="NCBI Taxonomy" id="2801335"/>
    <lineage>
        <taxon>Bacteria</taxon>
        <taxon>Pseudomonadati</taxon>
        <taxon>Pseudomonadota</taxon>
        <taxon>Alphaproteobacteria</taxon>
        <taxon>Hyphomicrobiales</taxon>
        <taxon>Devosiaceae</taxon>
        <taxon>Devosia</taxon>
    </lineage>
</organism>
<gene>
    <name evidence="1" type="ORF">JI749_06230</name>
</gene>